<evidence type="ECO:0000313" key="2">
    <source>
        <dbReference type="EMBL" id="QAR32865.1"/>
    </source>
</evidence>
<accession>A0A410JXT0</accession>
<organism evidence="2 3">
    <name type="scientific">Geovibrio thiophilus</name>
    <dbReference type="NCBI Taxonomy" id="139438"/>
    <lineage>
        <taxon>Bacteria</taxon>
        <taxon>Pseudomonadati</taxon>
        <taxon>Deferribacterota</taxon>
        <taxon>Deferribacteres</taxon>
        <taxon>Deferribacterales</taxon>
        <taxon>Geovibrionaceae</taxon>
        <taxon>Geovibrio</taxon>
    </lineage>
</organism>
<sequence length="79" mass="9068">MNRISANDVKTKGVSALENETLITVRGEDKFVVLDMEYYNYLRGCELEKAIADSLKDLESGKYYKEPVEAHIRRIANEI</sequence>
<evidence type="ECO:0000256" key="1">
    <source>
        <dbReference type="ARBA" id="ARBA00009981"/>
    </source>
</evidence>
<proteinExistence type="inferred from homology"/>
<dbReference type="Proteomes" id="UP000287502">
    <property type="component" value="Chromosome"/>
</dbReference>
<evidence type="ECO:0000313" key="3">
    <source>
        <dbReference type="Proteomes" id="UP000287502"/>
    </source>
</evidence>
<dbReference type="RefSeq" id="WP_128466151.1">
    <property type="nucleotide sequence ID" value="NZ_CP035108.1"/>
</dbReference>
<dbReference type="OrthoDB" id="9814740at2"/>
<gene>
    <name evidence="2" type="ORF">EP073_05435</name>
</gene>
<reference evidence="2 3" key="1">
    <citation type="submission" date="2019-01" db="EMBL/GenBank/DDBJ databases">
        <title>Geovibrio thiophilus DSM 11263, complete genome.</title>
        <authorList>
            <person name="Spring S."/>
            <person name="Bunk B."/>
            <person name="Sproer C."/>
        </authorList>
    </citation>
    <scope>NUCLEOTIDE SEQUENCE [LARGE SCALE GENOMIC DNA]</scope>
    <source>
        <strain evidence="2 3">DSM 11263</strain>
    </source>
</reference>
<protein>
    <submittedName>
        <fullName evidence="2">Type II toxin-antitoxin system Phd/YefM family antitoxin</fullName>
    </submittedName>
</protein>
<dbReference type="SUPFAM" id="SSF143120">
    <property type="entry name" value="YefM-like"/>
    <property type="match status" value="1"/>
</dbReference>
<dbReference type="AlphaFoldDB" id="A0A410JXT0"/>
<comment type="similarity">
    <text evidence="1">Belongs to the phD/YefM antitoxin family.</text>
</comment>
<keyword evidence="3" id="KW-1185">Reference proteome</keyword>
<dbReference type="EMBL" id="CP035108">
    <property type="protein sequence ID" value="QAR32865.1"/>
    <property type="molecule type" value="Genomic_DNA"/>
</dbReference>
<dbReference type="InterPro" id="IPR036165">
    <property type="entry name" value="YefM-like_sf"/>
</dbReference>
<dbReference type="KEGG" id="gtl:EP073_05435"/>
<name>A0A410JXT0_9BACT</name>